<evidence type="ECO:0000313" key="3">
    <source>
        <dbReference type="Proteomes" id="UP000273807"/>
    </source>
</evidence>
<gene>
    <name evidence="2" type="ORF">D7003_08600</name>
</gene>
<dbReference type="OrthoDB" id="4881289at2"/>
<feature type="region of interest" description="Disordered" evidence="1">
    <location>
        <begin position="88"/>
        <end position="112"/>
    </location>
</feature>
<reference evidence="2 3" key="1">
    <citation type="submission" date="2018-10" db="EMBL/GenBank/DDBJ databases">
        <title>Genome sequencing of Arthrobacter oryzae TNB02.</title>
        <authorList>
            <person name="Cho Y.-J."/>
            <person name="Cho A."/>
            <person name="Kim O.-S."/>
        </authorList>
    </citation>
    <scope>NUCLEOTIDE SEQUENCE [LARGE SCALE GENOMIC DNA]</scope>
    <source>
        <strain evidence="2 3">TNB02</strain>
    </source>
</reference>
<name>A0A3N0C282_9MICC</name>
<keyword evidence="3" id="KW-1185">Reference proteome</keyword>
<dbReference type="RefSeq" id="WP_123255047.1">
    <property type="nucleotide sequence ID" value="NZ_RBED01000086.1"/>
</dbReference>
<organism evidence="2 3">
    <name type="scientific">Arthrobacter oryzae</name>
    <dbReference type="NCBI Taxonomy" id="409290"/>
    <lineage>
        <taxon>Bacteria</taxon>
        <taxon>Bacillati</taxon>
        <taxon>Actinomycetota</taxon>
        <taxon>Actinomycetes</taxon>
        <taxon>Micrococcales</taxon>
        <taxon>Micrococcaceae</taxon>
        <taxon>Arthrobacter</taxon>
    </lineage>
</organism>
<comment type="caution">
    <text evidence="2">The sequence shown here is derived from an EMBL/GenBank/DDBJ whole genome shotgun (WGS) entry which is preliminary data.</text>
</comment>
<dbReference type="EMBL" id="RBED01000086">
    <property type="protein sequence ID" value="RNL56362.1"/>
    <property type="molecule type" value="Genomic_DNA"/>
</dbReference>
<protein>
    <submittedName>
        <fullName evidence="2">Uncharacterized protein</fullName>
    </submittedName>
</protein>
<evidence type="ECO:0000256" key="1">
    <source>
        <dbReference type="SAM" id="MobiDB-lite"/>
    </source>
</evidence>
<feature type="compositionally biased region" description="Low complexity" evidence="1">
    <location>
        <begin position="88"/>
        <end position="102"/>
    </location>
</feature>
<dbReference type="AlphaFoldDB" id="A0A3N0C282"/>
<proteinExistence type="predicted"/>
<sequence length="112" mass="11603">MDAGEAQRVTVSSELSVGEEIEAWHRGRLFHRGTVSRTAPSTDLFWITEATTGMRRLIDLEALVILRVPAGGGPHAGAAGAKAGTAKAATAGATGRPASRAPLFQEPGFAAH</sequence>
<evidence type="ECO:0000313" key="2">
    <source>
        <dbReference type="EMBL" id="RNL56362.1"/>
    </source>
</evidence>
<accession>A0A3N0C282</accession>
<dbReference type="Proteomes" id="UP000273807">
    <property type="component" value="Unassembled WGS sequence"/>
</dbReference>